<protein>
    <submittedName>
        <fullName evidence="1">Uncharacterized protein</fullName>
    </submittedName>
</protein>
<dbReference type="AlphaFoldDB" id="A0A0E9QQ62"/>
<sequence length="48" mass="5565">MSRLCNLFKEPVLSRTLRPDDIHNDLVTVIIQSQDEFVHVVPETLAFK</sequence>
<proteinExistence type="predicted"/>
<dbReference type="EMBL" id="GBXM01091425">
    <property type="protein sequence ID" value="JAH17152.1"/>
    <property type="molecule type" value="Transcribed_RNA"/>
</dbReference>
<reference evidence="1" key="1">
    <citation type="submission" date="2014-11" db="EMBL/GenBank/DDBJ databases">
        <authorList>
            <person name="Amaro Gonzalez C."/>
        </authorList>
    </citation>
    <scope>NUCLEOTIDE SEQUENCE</scope>
</reference>
<organism evidence="1">
    <name type="scientific">Anguilla anguilla</name>
    <name type="common">European freshwater eel</name>
    <name type="synonym">Muraena anguilla</name>
    <dbReference type="NCBI Taxonomy" id="7936"/>
    <lineage>
        <taxon>Eukaryota</taxon>
        <taxon>Metazoa</taxon>
        <taxon>Chordata</taxon>
        <taxon>Craniata</taxon>
        <taxon>Vertebrata</taxon>
        <taxon>Euteleostomi</taxon>
        <taxon>Actinopterygii</taxon>
        <taxon>Neopterygii</taxon>
        <taxon>Teleostei</taxon>
        <taxon>Anguilliformes</taxon>
        <taxon>Anguillidae</taxon>
        <taxon>Anguilla</taxon>
    </lineage>
</organism>
<accession>A0A0E9QQ62</accession>
<dbReference type="EMBL" id="GBXM01089633">
    <property type="protein sequence ID" value="JAH18944.1"/>
    <property type="molecule type" value="Transcribed_RNA"/>
</dbReference>
<evidence type="ECO:0000313" key="1">
    <source>
        <dbReference type="EMBL" id="JAH18944.1"/>
    </source>
</evidence>
<name>A0A0E9QQ62_ANGAN</name>
<reference evidence="1" key="2">
    <citation type="journal article" date="2015" name="Fish Shellfish Immunol.">
        <title>Early steps in the European eel (Anguilla anguilla)-Vibrio vulnificus interaction in the gills: Role of the RtxA13 toxin.</title>
        <authorList>
            <person name="Callol A."/>
            <person name="Pajuelo D."/>
            <person name="Ebbesson L."/>
            <person name="Teles M."/>
            <person name="MacKenzie S."/>
            <person name="Amaro C."/>
        </authorList>
    </citation>
    <scope>NUCLEOTIDE SEQUENCE</scope>
</reference>